<organism evidence="1">
    <name type="scientific">marine metagenome</name>
    <dbReference type="NCBI Taxonomy" id="408172"/>
    <lineage>
        <taxon>unclassified sequences</taxon>
        <taxon>metagenomes</taxon>
        <taxon>ecological metagenomes</taxon>
    </lineage>
</organism>
<reference evidence="1" key="1">
    <citation type="submission" date="2018-05" db="EMBL/GenBank/DDBJ databases">
        <authorList>
            <person name="Lanie J.A."/>
            <person name="Ng W.-L."/>
            <person name="Kazmierczak K.M."/>
            <person name="Andrzejewski T.M."/>
            <person name="Davidsen T.M."/>
            <person name="Wayne K.J."/>
            <person name="Tettelin H."/>
            <person name="Glass J.I."/>
            <person name="Rusch D."/>
            <person name="Podicherti R."/>
            <person name="Tsui H.-C.T."/>
            <person name="Winkler M.E."/>
        </authorList>
    </citation>
    <scope>NUCLEOTIDE SEQUENCE</scope>
</reference>
<name>A0A382RSE6_9ZZZZ</name>
<dbReference type="EMBL" id="UINC01123861">
    <property type="protein sequence ID" value="SVD00614.1"/>
    <property type="molecule type" value="Genomic_DNA"/>
</dbReference>
<sequence length="280" mass="31244">ANTAGDMFFSDQQGTWIPATPIYHLRKGGFYGNQEGLGSMKLPGSPIQFKPPPQNISYPEAIKQCKELVPPAVWLPYNKMGRSATDIEVIDCKGKFGPFDGQLLVGEFTNSAINRVFLEKVNGQYQGACFPFMDGFPSAVLRLKFSPDGTLFVGMSNRGWSSLGNKSYGLQKVNFTGKVSLAIKEIRATSSGFEMELTKPVPNDINVKLSSFTYRYSRSYGGPEINKKSHKVEVLKNAAKPSTFSIQVDELRQYYVYEFEVEYPSAHIMKGYYTLNSLVK</sequence>
<gene>
    <name evidence="1" type="ORF">METZ01_LOCUS353468</name>
</gene>
<proteinExistence type="predicted"/>
<evidence type="ECO:0000313" key="1">
    <source>
        <dbReference type="EMBL" id="SVD00614.1"/>
    </source>
</evidence>
<accession>A0A382RSE6</accession>
<feature type="non-terminal residue" evidence="1">
    <location>
        <position position="1"/>
    </location>
</feature>
<protein>
    <submittedName>
        <fullName evidence="1">Uncharacterized protein</fullName>
    </submittedName>
</protein>
<dbReference type="InterPro" id="IPR011042">
    <property type="entry name" value="6-blade_b-propeller_TolB-like"/>
</dbReference>
<dbReference type="Gene3D" id="2.120.10.30">
    <property type="entry name" value="TolB, C-terminal domain"/>
    <property type="match status" value="1"/>
</dbReference>
<dbReference type="AlphaFoldDB" id="A0A382RSE6"/>
<dbReference type="PANTHER" id="PTHR33546">
    <property type="entry name" value="LARGE, MULTIFUNCTIONAL SECRETED PROTEIN-RELATED"/>
    <property type="match status" value="1"/>
</dbReference>
<dbReference type="PANTHER" id="PTHR33546:SF1">
    <property type="entry name" value="LARGE, MULTIFUNCTIONAL SECRETED PROTEIN"/>
    <property type="match status" value="1"/>
</dbReference>